<dbReference type="InterPro" id="IPR008979">
    <property type="entry name" value="Galactose-bd-like_sf"/>
</dbReference>
<dbReference type="GO" id="GO:0005975">
    <property type="term" value="P:carbohydrate metabolic process"/>
    <property type="evidence" value="ECO:0007669"/>
    <property type="project" value="InterPro"/>
</dbReference>
<protein>
    <submittedName>
        <fullName evidence="4">Glycoside hydrolase family 2 protein</fullName>
    </submittedName>
</protein>
<dbReference type="PANTHER" id="PTHR42732">
    <property type="entry name" value="BETA-GALACTOSIDASE"/>
    <property type="match status" value="1"/>
</dbReference>
<dbReference type="AlphaFoldDB" id="A0A413IV64"/>
<name>A0A413IV64_9BACE</name>
<reference evidence="4 5" key="1">
    <citation type="submission" date="2018-08" db="EMBL/GenBank/DDBJ databases">
        <title>A genome reference for cultivated species of the human gut microbiota.</title>
        <authorList>
            <person name="Zou Y."/>
            <person name="Xue W."/>
            <person name="Luo G."/>
        </authorList>
    </citation>
    <scope>NUCLEOTIDE SEQUENCE [LARGE SCALE GENOMIC DNA]</scope>
    <source>
        <strain evidence="4 5">OF02-6LB</strain>
    </source>
</reference>
<proteinExistence type="inferred from homology"/>
<evidence type="ECO:0000313" key="4">
    <source>
        <dbReference type="EMBL" id="RGY22014.1"/>
    </source>
</evidence>
<dbReference type="InterPro" id="IPR006104">
    <property type="entry name" value="Glyco_hydro_2_N"/>
</dbReference>
<evidence type="ECO:0000313" key="5">
    <source>
        <dbReference type="Proteomes" id="UP000284431"/>
    </source>
</evidence>
<sequence length="259" mass="29688">MKHIFMLWKVLMVCLLLANPLVSYADFQPSYSTAGFYSLPNTGRTVYDMNPAWRFYKGKIEGAEQKNFDDKKWDIVSLPNGIEYLPVEASGCINYQGEIWYRKHFTPDEAWKNKQLFLHFEAIMGKSKIWVNGKLLKEHFGGFLPVIVDVSSALNFGEDNVVTVWADNSDDPSYPPGKTQETLDFAYFGGIYRDCWMIAHNRVFITDPNYEDEVAGGGLFVSYDKVSRQSALVNLDVHIRNTSGKFFSGKVSYELYDRD</sequence>
<dbReference type="Pfam" id="PF02837">
    <property type="entry name" value="Glyco_hydro_2_N"/>
    <property type="match status" value="1"/>
</dbReference>
<keyword evidence="4" id="KW-0378">Hydrolase</keyword>
<evidence type="ECO:0000259" key="3">
    <source>
        <dbReference type="Pfam" id="PF02837"/>
    </source>
</evidence>
<organism evidence="4 5">
    <name type="scientific">Bacteroides caccae</name>
    <dbReference type="NCBI Taxonomy" id="47678"/>
    <lineage>
        <taxon>Bacteria</taxon>
        <taxon>Pseudomonadati</taxon>
        <taxon>Bacteroidota</taxon>
        <taxon>Bacteroidia</taxon>
        <taxon>Bacteroidales</taxon>
        <taxon>Bacteroidaceae</taxon>
        <taxon>Bacteroides</taxon>
    </lineage>
</organism>
<accession>A0A413IV64</accession>
<feature type="chain" id="PRO_5019052889" evidence="2">
    <location>
        <begin position="26"/>
        <end position="259"/>
    </location>
</feature>
<dbReference type="Proteomes" id="UP000284431">
    <property type="component" value="Unassembled WGS sequence"/>
</dbReference>
<comment type="similarity">
    <text evidence="1">Belongs to the glycosyl hydrolase 2 family.</text>
</comment>
<dbReference type="PANTHER" id="PTHR42732:SF1">
    <property type="entry name" value="BETA-MANNOSIDASE"/>
    <property type="match status" value="1"/>
</dbReference>
<dbReference type="Gene3D" id="2.60.120.260">
    <property type="entry name" value="Galactose-binding domain-like"/>
    <property type="match status" value="1"/>
</dbReference>
<feature type="domain" description="Glycosyl hydrolases family 2 sugar binding" evidence="3">
    <location>
        <begin position="67"/>
        <end position="197"/>
    </location>
</feature>
<dbReference type="RefSeq" id="WP_374937644.1">
    <property type="nucleotide sequence ID" value="NZ_QSCQ01000044.1"/>
</dbReference>
<dbReference type="SUPFAM" id="SSF49785">
    <property type="entry name" value="Galactose-binding domain-like"/>
    <property type="match status" value="1"/>
</dbReference>
<gene>
    <name evidence="4" type="ORF">DXA49_20335</name>
</gene>
<keyword evidence="2" id="KW-0732">Signal</keyword>
<evidence type="ECO:0000256" key="1">
    <source>
        <dbReference type="ARBA" id="ARBA00007401"/>
    </source>
</evidence>
<comment type="caution">
    <text evidence="4">The sequence shown here is derived from an EMBL/GenBank/DDBJ whole genome shotgun (WGS) entry which is preliminary data.</text>
</comment>
<dbReference type="EMBL" id="QSCS01000044">
    <property type="protein sequence ID" value="RGY22014.1"/>
    <property type="molecule type" value="Genomic_DNA"/>
</dbReference>
<dbReference type="GO" id="GO:0004553">
    <property type="term" value="F:hydrolase activity, hydrolyzing O-glycosyl compounds"/>
    <property type="evidence" value="ECO:0007669"/>
    <property type="project" value="InterPro"/>
</dbReference>
<dbReference type="InterPro" id="IPR051913">
    <property type="entry name" value="GH2_Domain-Containing"/>
</dbReference>
<feature type="non-terminal residue" evidence="4">
    <location>
        <position position="259"/>
    </location>
</feature>
<feature type="signal peptide" evidence="2">
    <location>
        <begin position="1"/>
        <end position="25"/>
    </location>
</feature>
<evidence type="ECO:0000256" key="2">
    <source>
        <dbReference type="SAM" id="SignalP"/>
    </source>
</evidence>